<dbReference type="AlphaFoldDB" id="A0A8C2ZBM9"/>
<evidence type="ECO:0008006" key="4">
    <source>
        <dbReference type="Google" id="ProtNLM"/>
    </source>
</evidence>
<dbReference type="GeneTree" id="ENSGT00650000094711"/>
<evidence type="ECO:0000256" key="1">
    <source>
        <dbReference type="SAM" id="MobiDB-lite"/>
    </source>
</evidence>
<dbReference type="Ensembl" id="ENSCLMT00005026046.1">
    <property type="protein sequence ID" value="ENSCLMP00005024913.1"/>
    <property type="gene ID" value="ENSCLMG00005012242.1"/>
</dbReference>
<sequence>MEVETRTMPPKAPRLTVEKDALPSQVLEIIGGITFEALQSLEDPEERDVWSMEEGDDSVFYSDEDRAHQDIKANTSCGFGAIDGELLVNSVAADEDDTGDECTMDEDIAELETEVTQKVILKQNYSAQLQMSGGRPLQVELEEDHTSNVSVGFHQNSSSGYSTLPRPKKSSNHLSSSKYDTASFRKIRRGNTRQKIEDFEYMIRNL</sequence>
<proteinExistence type="predicted"/>
<evidence type="ECO:0000313" key="2">
    <source>
        <dbReference type="Ensembl" id="ENSCLMP00005024913.1"/>
    </source>
</evidence>
<keyword evidence="3" id="KW-1185">Reference proteome</keyword>
<dbReference type="Proteomes" id="UP000694565">
    <property type="component" value="Unplaced"/>
</dbReference>
<evidence type="ECO:0000313" key="3">
    <source>
        <dbReference type="Proteomes" id="UP000694565"/>
    </source>
</evidence>
<name>A0A8C2ZBM9_CYCLU</name>
<reference evidence="2" key="1">
    <citation type="submission" date="2025-08" db="UniProtKB">
        <authorList>
            <consortium name="Ensembl"/>
        </authorList>
    </citation>
    <scope>IDENTIFICATION</scope>
</reference>
<reference evidence="2" key="2">
    <citation type="submission" date="2025-09" db="UniProtKB">
        <authorList>
            <consortium name="Ensembl"/>
        </authorList>
    </citation>
    <scope>IDENTIFICATION</scope>
</reference>
<accession>A0A8C2ZBM9</accession>
<protein>
    <recommendedName>
        <fullName evidence="4">Ermin</fullName>
    </recommendedName>
</protein>
<organism evidence="2 3">
    <name type="scientific">Cyclopterus lumpus</name>
    <name type="common">Lumpsucker</name>
    <dbReference type="NCBI Taxonomy" id="8103"/>
    <lineage>
        <taxon>Eukaryota</taxon>
        <taxon>Metazoa</taxon>
        <taxon>Chordata</taxon>
        <taxon>Craniata</taxon>
        <taxon>Vertebrata</taxon>
        <taxon>Euteleostomi</taxon>
        <taxon>Actinopterygii</taxon>
        <taxon>Neopterygii</taxon>
        <taxon>Teleostei</taxon>
        <taxon>Neoteleostei</taxon>
        <taxon>Acanthomorphata</taxon>
        <taxon>Eupercaria</taxon>
        <taxon>Perciformes</taxon>
        <taxon>Cottioidei</taxon>
        <taxon>Cottales</taxon>
        <taxon>Cyclopteridae</taxon>
        <taxon>Cyclopterus</taxon>
    </lineage>
</organism>
<feature type="region of interest" description="Disordered" evidence="1">
    <location>
        <begin position="143"/>
        <end position="179"/>
    </location>
</feature>
<feature type="compositionally biased region" description="Polar residues" evidence="1">
    <location>
        <begin position="147"/>
        <end position="162"/>
    </location>
</feature>